<evidence type="ECO:0000256" key="3">
    <source>
        <dbReference type="SAM" id="MobiDB-lite"/>
    </source>
</evidence>
<keyword evidence="2" id="KW-0274">FAD</keyword>
<evidence type="ECO:0000313" key="6">
    <source>
        <dbReference type="Proteomes" id="UP000632289"/>
    </source>
</evidence>
<dbReference type="PRINTS" id="PR00420">
    <property type="entry name" value="RNGMNOXGNASE"/>
</dbReference>
<dbReference type="InterPro" id="IPR002938">
    <property type="entry name" value="FAD-bd"/>
</dbReference>
<sequence length="601" mass="65166">MTHRPRGAPAPGPAGTPAPDVRVPVLVVGAGPAGLTTSLALSRQGVRHLLVDRHHGSAHTPRAHLLNQRTGEILRDLGLEERVLAEATPSPMFANHVFMSTFAGPEVSRLHAYGNGPDRTGDYLAASPSRMCNLAQHLLEPLMVAEVERAGVGSLRCGQEFVRLEQDGEGVTSVLRDRRTGREWTVRSQYVVGADGGRSRVRESCGIALEGTEGLARAVSVWFEADLSRHCADRPAILYVGGVPGRPPEDGRVFVSVRPWHDWMYLRFLDAEGAAPFDPDDHEEIVAHIRQSIGDPAIDVRVKCVSPWQVNAVVAERFAAGRVFCLGDAVHQMPPTNGLGLNTAIADAFNLAWKLQLVLAGRAGPELLASYEAERRPVAAQVVDRAVRSMVDFLGIPAALGYTAGQSAEEQWELLRSLDDDTPSAAARRTALAEATARIDYQVNAHGVELGYRYRTGARMDDGTPEPPAERDPELYYTPTTWPGARLPHAWLEDGRRRRSTLDVTGGGRFTLLTGRGGDAWYDAARAAARETGVDVTVLSIGTTDGLRDPYGTWERLREVDADGGVLVRPDTHVAWRAPTSASAPDLPKILTELLHTPSHP</sequence>
<evidence type="ECO:0000256" key="2">
    <source>
        <dbReference type="ARBA" id="ARBA00022827"/>
    </source>
</evidence>
<evidence type="ECO:0000313" key="5">
    <source>
        <dbReference type="EMBL" id="MBD3932806.1"/>
    </source>
</evidence>
<dbReference type="PANTHER" id="PTHR43004:SF8">
    <property type="entry name" value="FAD-BINDING DOMAIN-CONTAINING PROTEIN-RELATED"/>
    <property type="match status" value="1"/>
</dbReference>
<evidence type="ECO:0000259" key="4">
    <source>
        <dbReference type="Pfam" id="PF01494"/>
    </source>
</evidence>
<name>A0A927IDZ6_9ACTN</name>
<dbReference type="Gene3D" id="3.30.9.10">
    <property type="entry name" value="D-Amino Acid Oxidase, subunit A, domain 2"/>
    <property type="match status" value="1"/>
</dbReference>
<dbReference type="Pfam" id="PF21274">
    <property type="entry name" value="Rng_hyd_C"/>
    <property type="match status" value="1"/>
</dbReference>
<reference evidence="5" key="1">
    <citation type="submission" date="2020-09" db="EMBL/GenBank/DDBJ databases">
        <title>Secondary metabolite and genome analysis of marine Streptomyces chumphonensis KK1-2T.</title>
        <authorList>
            <person name="Phongsopitanun W."/>
            <person name="Kanchanasin P."/>
            <person name="Pittayakhajonwut P."/>
            <person name="Suwanborirux K."/>
            <person name="Tanasupawat S."/>
        </authorList>
    </citation>
    <scope>NUCLEOTIDE SEQUENCE</scope>
    <source>
        <strain evidence="5">KK1-2</strain>
    </source>
</reference>
<comment type="caution">
    <text evidence="5">The sequence shown here is derived from an EMBL/GenBank/DDBJ whole genome shotgun (WGS) entry which is preliminary data.</text>
</comment>
<keyword evidence="6" id="KW-1185">Reference proteome</keyword>
<dbReference type="SUPFAM" id="SSF51905">
    <property type="entry name" value="FAD/NAD(P)-binding domain"/>
    <property type="match status" value="1"/>
</dbReference>
<dbReference type="InterPro" id="IPR050641">
    <property type="entry name" value="RIFMO-like"/>
</dbReference>
<dbReference type="EMBL" id="JACXYU010000006">
    <property type="protein sequence ID" value="MBD3932806.1"/>
    <property type="molecule type" value="Genomic_DNA"/>
</dbReference>
<dbReference type="GO" id="GO:0071949">
    <property type="term" value="F:FAD binding"/>
    <property type="evidence" value="ECO:0007669"/>
    <property type="project" value="InterPro"/>
</dbReference>
<dbReference type="InterPro" id="IPR036188">
    <property type="entry name" value="FAD/NAD-bd_sf"/>
</dbReference>
<accession>A0A927IDZ6</accession>
<dbReference type="RefSeq" id="WP_191210092.1">
    <property type="nucleotide sequence ID" value="NZ_BAABKL010000024.1"/>
</dbReference>
<gene>
    <name evidence="5" type="ORF">IF129_14740</name>
</gene>
<keyword evidence="5" id="KW-0560">Oxidoreductase</keyword>
<feature type="region of interest" description="Disordered" evidence="3">
    <location>
        <begin position="1"/>
        <end position="20"/>
    </location>
</feature>
<dbReference type="Proteomes" id="UP000632289">
    <property type="component" value="Unassembled WGS sequence"/>
</dbReference>
<keyword evidence="5" id="KW-0503">Monooxygenase</keyword>
<evidence type="ECO:0000256" key="1">
    <source>
        <dbReference type="ARBA" id="ARBA00022630"/>
    </source>
</evidence>
<dbReference type="AlphaFoldDB" id="A0A927IDZ6"/>
<feature type="domain" description="FAD-binding" evidence="4">
    <location>
        <begin position="23"/>
        <end position="386"/>
    </location>
</feature>
<dbReference type="PANTHER" id="PTHR43004">
    <property type="entry name" value="TRK SYSTEM POTASSIUM UPTAKE PROTEIN"/>
    <property type="match status" value="1"/>
</dbReference>
<organism evidence="5 6">
    <name type="scientific">Streptomyces chumphonensis</name>
    <dbReference type="NCBI Taxonomy" id="1214925"/>
    <lineage>
        <taxon>Bacteria</taxon>
        <taxon>Bacillati</taxon>
        <taxon>Actinomycetota</taxon>
        <taxon>Actinomycetes</taxon>
        <taxon>Kitasatosporales</taxon>
        <taxon>Streptomycetaceae</taxon>
        <taxon>Streptomyces</taxon>
    </lineage>
</organism>
<keyword evidence="1" id="KW-0285">Flavoprotein</keyword>
<proteinExistence type="predicted"/>
<dbReference type="Gene3D" id="3.40.30.120">
    <property type="match status" value="1"/>
</dbReference>
<protein>
    <submittedName>
        <fullName evidence="5">FAD-dependent monooxygenase</fullName>
    </submittedName>
</protein>
<dbReference type="Pfam" id="PF01494">
    <property type="entry name" value="FAD_binding_3"/>
    <property type="match status" value="1"/>
</dbReference>
<dbReference type="Gene3D" id="3.50.50.60">
    <property type="entry name" value="FAD/NAD(P)-binding domain"/>
    <property type="match status" value="1"/>
</dbReference>
<dbReference type="GO" id="GO:0016709">
    <property type="term" value="F:oxidoreductase activity, acting on paired donors, with incorporation or reduction of molecular oxygen, NAD(P)H as one donor, and incorporation of one atom of oxygen"/>
    <property type="evidence" value="ECO:0007669"/>
    <property type="project" value="UniProtKB-ARBA"/>
</dbReference>